<gene>
    <name evidence="2" type="ORF">UFOVP54_213</name>
</gene>
<evidence type="ECO:0000256" key="1">
    <source>
        <dbReference type="SAM" id="Phobius"/>
    </source>
</evidence>
<reference evidence="2" key="1">
    <citation type="submission" date="2020-04" db="EMBL/GenBank/DDBJ databases">
        <authorList>
            <person name="Chiriac C."/>
            <person name="Salcher M."/>
            <person name="Ghai R."/>
            <person name="Kavagutti S V."/>
        </authorList>
    </citation>
    <scope>NUCLEOTIDE SEQUENCE</scope>
</reference>
<name>A0A6J5KTE4_9CAUD</name>
<keyword evidence="1" id="KW-1133">Transmembrane helix</keyword>
<accession>A0A6J5KTE4</accession>
<evidence type="ECO:0000313" key="2">
    <source>
        <dbReference type="EMBL" id="CAB4125734.1"/>
    </source>
</evidence>
<keyword evidence="1" id="KW-0812">Transmembrane</keyword>
<keyword evidence="1" id="KW-0472">Membrane</keyword>
<dbReference type="EMBL" id="LR796188">
    <property type="protein sequence ID" value="CAB4125734.1"/>
    <property type="molecule type" value="Genomic_DNA"/>
</dbReference>
<proteinExistence type="predicted"/>
<organism evidence="2">
    <name type="scientific">uncultured Caudovirales phage</name>
    <dbReference type="NCBI Taxonomy" id="2100421"/>
    <lineage>
        <taxon>Viruses</taxon>
        <taxon>Duplodnaviria</taxon>
        <taxon>Heunggongvirae</taxon>
        <taxon>Uroviricota</taxon>
        <taxon>Caudoviricetes</taxon>
        <taxon>Peduoviridae</taxon>
        <taxon>Maltschvirus</taxon>
        <taxon>Maltschvirus maltsch</taxon>
    </lineage>
</organism>
<protein>
    <submittedName>
        <fullName evidence="2">Uncharacterized protein</fullName>
    </submittedName>
</protein>
<sequence>MILLIFLYIIPMILTIAVIYQHSDEVTRGDLVGIVLISALPLLNFFVGYVGGLIGFCRSERVNDFFNTRIK</sequence>
<feature type="transmembrane region" description="Helical" evidence="1">
    <location>
        <begin position="34"/>
        <end position="56"/>
    </location>
</feature>
<feature type="transmembrane region" description="Helical" evidence="1">
    <location>
        <begin position="5"/>
        <end position="22"/>
    </location>
</feature>